<evidence type="ECO:0000313" key="2">
    <source>
        <dbReference type="EMBL" id="TRY79351.1"/>
    </source>
</evidence>
<protein>
    <submittedName>
        <fullName evidence="2">Uncharacterized protein</fullName>
    </submittedName>
</protein>
<name>A0A553PNU2_TIGCA</name>
<dbReference type="AlphaFoldDB" id="A0A553PNU2"/>
<gene>
    <name evidence="2" type="ORF">TCAL_05112</name>
</gene>
<evidence type="ECO:0000313" key="3">
    <source>
        <dbReference type="Proteomes" id="UP000318571"/>
    </source>
</evidence>
<reference evidence="2 3" key="1">
    <citation type="journal article" date="2018" name="Nat. Ecol. Evol.">
        <title>Genomic signatures of mitonuclear coevolution across populations of Tigriopus californicus.</title>
        <authorList>
            <person name="Barreto F.S."/>
            <person name="Watson E.T."/>
            <person name="Lima T.G."/>
            <person name="Willett C.S."/>
            <person name="Edmands S."/>
            <person name="Li W."/>
            <person name="Burton R.S."/>
        </authorList>
    </citation>
    <scope>NUCLEOTIDE SEQUENCE [LARGE SCALE GENOMIC DNA]</scope>
    <source>
        <strain evidence="2 3">San Diego</strain>
    </source>
</reference>
<feature type="region of interest" description="Disordered" evidence="1">
    <location>
        <begin position="137"/>
        <end position="160"/>
    </location>
</feature>
<dbReference type="EMBL" id="VCGU01000002">
    <property type="protein sequence ID" value="TRY79351.1"/>
    <property type="molecule type" value="Genomic_DNA"/>
</dbReference>
<dbReference type="Proteomes" id="UP000318571">
    <property type="component" value="Chromosome 6"/>
</dbReference>
<comment type="caution">
    <text evidence="2">The sequence shown here is derived from an EMBL/GenBank/DDBJ whole genome shotgun (WGS) entry which is preliminary data.</text>
</comment>
<keyword evidence="3" id="KW-1185">Reference proteome</keyword>
<proteinExistence type="predicted"/>
<sequence>MDPLLSPSLQEVPSTPRLSQVYTQTMELLGTPTAPTYVSSPLQVVPVWSSPNCPGTPKSPATPIYDGENQNLASFESLQVDAELFSAETRDHSTSSLNPRVTKVRTKRYLIPTNHLQGSVIASNESGLFDWESGVKIRSGGKPSKGPNSQGYGANRRKLL</sequence>
<accession>A0A553PNU2</accession>
<organism evidence="2 3">
    <name type="scientific">Tigriopus californicus</name>
    <name type="common">Marine copepod</name>
    <dbReference type="NCBI Taxonomy" id="6832"/>
    <lineage>
        <taxon>Eukaryota</taxon>
        <taxon>Metazoa</taxon>
        <taxon>Ecdysozoa</taxon>
        <taxon>Arthropoda</taxon>
        <taxon>Crustacea</taxon>
        <taxon>Multicrustacea</taxon>
        <taxon>Hexanauplia</taxon>
        <taxon>Copepoda</taxon>
        <taxon>Harpacticoida</taxon>
        <taxon>Harpacticidae</taxon>
        <taxon>Tigriopus</taxon>
    </lineage>
</organism>
<evidence type="ECO:0000256" key="1">
    <source>
        <dbReference type="SAM" id="MobiDB-lite"/>
    </source>
</evidence>